<feature type="non-terminal residue" evidence="2">
    <location>
        <position position="1"/>
    </location>
</feature>
<feature type="region of interest" description="Disordered" evidence="1">
    <location>
        <begin position="35"/>
        <end position="64"/>
    </location>
</feature>
<feature type="compositionally biased region" description="Basic and acidic residues" evidence="1">
    <location>
        <begin position="52"/>
        <end position="64"/>
    </location>
</feature>
<proteinExistence type="predicted"/>
<gene>
    <name evidence="2" type="ORF">CSSPJE1EN2_LOCUS23450</name>
</gene>
<keyword evidence="3" id="KW-1185">Reference proteome</keyword>
<dbReference type="EMBL" id="OZ023709">
    <property type="protein sequence ID" value="CAK9882094.1"/>
    <property type="molecule type" value="Genomic_DNA"/>
</dbReference>
<reference evidence="2" key="1">
    <citation type="submission" date="2024-03" db="EMBL/GenBank/DDBJ databases">
        <authorList>
            <consortium name="ELIXIR-Norway"/>
            <consortium name="Elixir Norway"/>
        </authorList>
    </citation>
    <scope>NUCLEOTIDE SEQUENCE</scope>
</reference>
<accession>A0ABP1C0S2</accession>
<name>A0ABP1C0S2_9BRYO</name>
<evidence type="ECO:0000313" key="2">
    <source>
        <dbReference type="EMBL" id="CAK9882094.1"/>
    </source>
</evidence>
<sequence>RGVLVRFETTANEVGLRESGCSVFVEGRKEWEKKKKNSRSSRGGFGCGGGGEKIDVATREEEER</sequence>
<organism evidence="2 3">
    <name type="scientific">Sphagnum jensenii</name>
    <dbReference type="NCBI Taxonomy" id="128206"/>
    <lineage>
        <taxon>Eukaryota</taxon>
        <taxon>Viridiplantae</taxon>
        <taxon>Streptophyta</taxon>
        <taxon>Embryophyta</taxon>
        <taxon>Bryophyta</taxon>
        <taxon>Sphagnophytina</taxon>
        <taxon>Sphagnopsida</taxon>
        <taxon>Sphagnales</taxon>
        <taxon>Sphagnaceae</taxon>
        <taxon>Sphagnum</taxon>
    </lineage>
</organism>
<protein>
    <submittedName>
        <fullName evidence="2">Uncharacterized protein</fullName>
    </submittedName>
</protein>
<evidence type="ECO:0000313" key="3">
    <source>
        <dbReference type="Proteomes" id="UP001497522"/>
    </source>
</evidence>
<evidence type="ECO:0000256" key="1">
    <source>
        <dbReference type="SAM" id="MobiDB-lite"/>
    </source>
</evidence>
<dbReference type="Proteomes" id="UP001497522">
    <property type="component" value="Chromosome 8"/>
</dbReference>